<dbReference type="GO" id="GO:0015031">
    <property type="term" value="P:protein transport"/>
    <property type="evidence" value="ECO:0007669"/>
    <property type="project" value="InterPro"/>
</dbReference>
<dbReference type="Pfam" id="PF09392">
    <property type="entry name" value="T3SS_needle_F"/>
    <property type="match status" value="1"/>
</dbReference>
<accession>A0A1B7X9B8</accession>
<name>A0A1B7X9B8_9BACT</name>
<dbReference type="OrthoDB" id="5465305at2"/>
<dbReference type="Proteomes" id="UP000091979">
    <property type="component" value="Unassembled WGS sequence"/>
</dbReference>
<dbReference type="AlphaFoldDB" id="A0A1B7X9B8"/>
<dbReference type="Gene3D" id="1.20.58.90">
    <property type="match status" value="1"/>
</dbReference>
<sequence length="77" mass="8526">MSLDINTMFSQNLGKIEDAGATLQKKMQDTLKQGKINPQKMLALQFEMGQYNNLVQATSTMTKSITDTAKSVIQRTG</sequence>
<proteinExistence type="predicted"/>
<evidence type="ECO:0008006" key="3">
    <source>
        <dbReference type="Google" id="ProtNLM"/>
    </source>
</evidence>
<dbReference type="RefSeq" id="WP_066858200.1">
    <property type="nucleotide sequence ID" value="NZ_JXMS01000034.1"/>
</dbReference>
<dbReference type="InterPro" id="IPR021123">
    <property type="entry name" value="T3SS_needle-like"/>
</dbReference>
<evidence type="ECO:0000313" key="1">
    <source>
        <dbReference type="EMBL" id="OBQ45946.1"/>
    </source>
</evidence>
<dbReference type="InterPro" id="IPR037203">
    <property type="entry name" value="T3SS_needle-like_sf"/>
</dbReference>
<dbReference type="EMBL" id="JXMS01000034">
    <property type="protein sequence ID" value="OBQ45946.1"/>
    <property type="molecule type" value="Genomic_DNA"/>
</dbReference>
<dbReference type="PATRIC" id="fig|1560234.3.peg.2307"/>
<reference evidence="1 2" key="1">
    <citation type="submission" date="2015-01" db="EMBL/GenBank/DDBJ databases">
        <title>Desulfovibrio sp. JC271 draft genome sequence.</title>
        <authorList>
            <person name="Shivani Y."/>
            <person name="Subhash Y."/>
            <person name="Sasikala C."/>
            <person name="Ramana C.V."/>
        </authorList>
    </citation>
    <scope>NUCLEOTIDE SEQUENCE [LARGE SCALE GENOMIC DNA]</scope>
    <source>
        <strain evidence="1 2">JC271</strain>
    </source>
</reference>
<dbReference type="STRING" id="1560234.SP90_15120"/>
<keyword evidence="2" id="KW-1185">Reference proteome</keyword>
<protein>
    <recommendedName>
        <fullName evidence="3">Type III secretion protein</fullName>
    </recommendedName>
</protein>
<gene>
    <name evidence="1" type="ORF">SP90_15120</name>
</gene>
<organism evidence="1 2">
    <name type="scientific">Halodesulfovibrio spirochaetisodalis</name>
    <dbReference type="NCBI Taxonomy" id="1560234"/>
    <lineage>
        <taxon>Bacteria</taxon>
        <taxon>Pseudomonadati</taxon>
        <taxon>Thermodesulfobacteriota</taxon>
        <taxon>Desulfovibrionia</taxon>
        <taxon>Desulfovibrionales</taxon>
        <taxon>Desulfovibrionaceae</taxon>
        <taxon>Halodesulfovibrio</taxon>
    </lineage>
</organism>
<dbReference type="SUPFAM" id="SSF140129">
    <property type="entry name" value="MxiH-like"/>
    <property type="match status" value="1"/>
</dbReference>
<evidence type="ECO:0000313" key="2">
    <source>
        <dbReference type="Proteomes" id="UP000091979"/>
    </source>
</evidence>
<comment type="caution">
    <text evidence="1">The sequence shown here is derived from an EMBL/GenBank/DDBJ whole genome shotgun (WGS) entry which is preliminary data.</text>
</comment>